<protein>
    <recommendedName>
        <fullName evidence="5">Cyanophycinase</fullName>
        <ecNumber evidence="4">3.4.15.6</ecNumber>
    </recommendedName>
</protein>
<keyword evidence="10" id="KW-1185">Reference proteome</keyword>
<comment type="catalytic activity">
    <reaction evidence="1">
        <text>[L-4-(L-arginin-2-N-yl)aspartate](n) + H2O = [L-4-(L-arginin-2-N-yl)aspartate](n-1) + L-4-(L-arginin-2-N-yl)aspartate</text>
        <dbReference type="Rhea" id="RHEA:12845"/>
        <dbReference type="Rhea" id="RHEA-COMP:13728"/>
        <dbReference type="Rhea" id="RHEA-COMP:13734"/>
        <dbReference type="ChEBI" id="CHEBI:15377"/>
        <dbReference type="ChEBI" id="CHEBI:137986"/>
        <dbReference type="ChEBI" id="CHEBI:137991"/>
        <dbReference type="EC" id="3.4.15.6"/>
    </reaction>
</comment>
<name>A0A1G6PLD2_9SPHI</name>
<dbReference type="InterPro" id="IPR005320">
    <property type="entry name" value="Peptidase_S51"/>
</dbReference>
<dbReference type="Pfam" id="PF03575">
    <property type="entry name" value="Peptidase_S51"/>
    <property type="match status" value="1"/>
</dbReference>
<dbReference type="EC" id="3.4.15.6" evidence="4"/>
<keyword evidence="6" id="KW-0645">Protease</keyword>
<evidence type="ECO:0000256" key="3">
    <source>
        <dbReference type="ARBA" id="ARBA00006534"/>
    </source>
</evidence>
<dbReference type="EMBL" id="FMZH01000003">
    <property type="protein sequence ID" value="SDC80336.1"/>
    <property type="molecule type" value="Genomic_DNA"/>
</dbReference>
<dbReference type="InterPro" id="IPR029062">
    <property type="entry name" value="Class_I_gatase-like"/>
</dbReference>
<comment type="function">
    <text evidence="2">Exopeptidase that catalyzes the hydrolytic cleavage of multi-L-arginyl-poly-L-aspartic acid (cyanophycin; a water-insoluble reserve polymer) into aspartate-arginine dipeptides.</text>
</comment>
<gene>
    <name evidence="9" type="ORF">SAMN04488024_10371</name>
</gene>
<evidence type="ECO:0000256" key="6">
    <source>
        <dbReference type="ARBA" id="ARBA00022670"/>
    </source>
</evidence>
<dbReference type="PANTHER" id="PTHR36175">
    <property type="entry name" value="CYANOPHYCINASE"/>
    <property type="match status" value="1"/>
</dbReference>
<evidence type="ECO:0000256" key="5">
    <source>
        <dbReference type="ARBA" id="ARBA00015719"/>
    </source>
</evidence>
<proteinExistence type="inferred from homology"/>
<sequence>MLILCYLISTFVNKLDNIDKKSRVFYHKPIYLEFLISNTQKMVPEGKLIIIGGAINTGSFAETQFGLPDNMNFFERGILKRITTESVKDTQSRFEIITTASLMPEKVGEEYIKAYAQLDVHNVGVLNITNREEANADENYARIQAAEVIIFTGGDQLRLSSIFGGTKIHQLLLEKYRTEPVVIAGTSAGAAASSKNMIYQGSSKDALLKGEVKITGGLGFIDDVIVDTHFVQRGRIGRLLYAAASNPGILGIGLGEDTGLFISDGHIMEAIGSGMVILVDGRTMADTNLTDVEMGQPVSIKNMVVHVMCDGDVYDLNDHSLVIQHPKVAPIA</sequence>
<dbReference type="NCBIfam" id="TIGR02069">
    <property type="entry name" value="cyanophycinase"/>
    <property type="match status" value="1"/>
</dbReference>
<dbReference type="AlphaFoldDB" id="A0A1G6PLD2"/>
<dbReference type="STRING" id="390242.SAMN04488024_10371"/>
<keyword evidence="8" id="KW-0720">Serine protease</keyword>
<dbReference type="SUPFAM" id="SSF52317">
    <property type="entry name" value="Class I glutamine amidotransferase-like"/>
    <property type="match status" value="1"/>
</dbReference>
<evidence type="ECO:0000313" key="9">
    <source>
        <dbReference type="EMBL" id="SDC80336.1"/>
    </source>
</evidence>
<dbReference type="GO" id="GO:0008241">
    <property type="term" value="F:peptidyl-dipeptidase activity"/>
    <property type="evidence" value="ECO:0007669"/>
    <property type="project" value="UniProtKB-EC"/>
</dbReference>
<reference evidence="10" key="1">
    <citation type="submission" date="2016-10" db="EMBL/GenBank/DDBJ databases">
        <authorList>
            <person name="Varghese N."/>
            <person name="Submissions S."/>
        </authorList>
    </citation>
    <scope>NUCLEOTIDE SEQUENCE [LARGE SCALE GENOMIC DNA]</scope>
    <source>
        <strain evidence="10">DSM 18609</strain>
    </source>
</reference>
<dbReference type="Proteomes" id="UP000199455">
    <property type="component" value="Unassembled WGS sequence"/>
</dbReference>
<keyword evidence="7" id="KW-0378">Hydrolase</keyword>
<evidence type="ECO:0000256" key="1">
    <source>
        <dbReference type="ARBA" id="ARBA00001092"/>
    </source>
</evidence>
<accession>A0A1G6PLD2</accession>
<dbReference type="GO" id="GO:0008236">
    <property type="term" value="F:serine-type peptidase activity"/>
    <property type="evidence" value="ECO:0007669"/>
    <property type="project" value="UniProtKB-KW"/>
</dbReference>
<comment type="similarity">
    <text evidence="3">Belongs to the peptidase S51 family.</text>
</comment>
<dbReference type="Gene3D" id="3.40.50.880">
    <property type="match status" value="1"/>
</dbReference>
<dbReference type="GO" id="GO:0006508">
    <property type="term" value="P:proteolysis"/>
    <property type="evidence" value="ECO:0007669"/>
    <property type="project" value="UniProtKB-KW"/>
</dbReference>
<dbReference type="CDD" id="cd03145">
    <property type="entry name" value="GAT1_cyanophycinase"/>
    <property type="match status" value="1"/>
</dbReference>
<evidence type="ECO:0000313" key="10">
    <source>
        <dbReference type="Proteomes" id="UP000199455"/>
    </source>
</evidence>
<organism evidence="9 10">
    <name type="scientific">Pedobacter soli</name>
    <dbReference type="NCBI Taxonomy" id="390242"/>
    <lineage>
        <taxon>Bacteria</taxon>
        <taxon>Pseudomonadati</taxon>
        <taxon>Bacteroidota</taxon>
        <taxon>Sphingobacteriia</taxon>
        <taxon>Sphingobacteriales</taxon>
        <taxon>Sphingobacteriaceae</taxon>
        <taxon>Pedobacter</taxon>
    </lineage>
</organism>
<evidence type="ECO:0000256" key="8">
    <source>
        <dbReference type="ARBA" id="ARBA00022825"/>
    </source>
</evidence>
<evidence type="ECO:0000256" key="4">
    <source>
        <dbReference type="ARBA" id="ARBA00013115"/>
    </source>
</evidence>
<evidence type="ECO:0000256" key="2">
    <source>
        <dbReference type="ARBA" id="ARBA00002039"/>
    </source>
</evidence>
<dbReference type="PANTHER" id="PTHR36175:SF1">
    <property type="entry name" value="CYANOPHYCINASE"/>
    <property type="match status" value="1"/>
</dbReference>
<dbReference type="InterPro" id="IPR011811">
    <property type="entry name" value="Peptidase_S51_cyanophycinase"/>
</dbReference>
<evidence type="ECO:0000256" key="7">
    <source>
        <dbReference type="ARBA" id="ARBA00022801"/>
    </source>
</evidence>